<gene>
    <name evidence="1" type="ORF">K457DRAFT_128748</name>
</gene>
<organism evidence="1 2">
    <name type="scientific">Linnemannia elongata AG-77</name>
    <dbReference type="NCBI Taxonomy" id="1314771"/>
    <lineage>
        <taxon>Eukaryota</taxon>
        <taxon>Fungi</taxon>
        <taxon>Fungi incertae sedis</taxon>
        <taxon>Mucoromycota</taxon>
        <taxon>Mortierellomycotina</taxon>
        <taxon>Mortierellomycetes</taxon>
        <taxon>Mortierellales</taxon>
        <taxon>Mortierellaceae</taxon>
        <taxon>Linnemannia</taxon>
    </lineage>
</organism>
<keyword evidence="2" id="KW-1185">Reference proteome</keyword>
<protein>
    <submittedName>
        <fullName evidence="1">Uncharacterized protein</fullName>
    </submittedName>
</protein>
<evidence type="ECO:0000313" key="1">
    <source>
        <dbReference type="EMBL" id="OAQ25909.1"/>
    </source>
</evidence>
<dbReference type="Proteomes" id="UP000078512">
    <property type="component" value="Unassembled WGS sequence"/>
</dbReference>
<proteinExistence type="predicted"/>
<dbReference type="OrthoDB" id="2374315at2759"/>
<dbReference type="EMBL" id="KV442073">
    <property type="protein sequence ID" value="OAQ25909.1"/>
    <property type="molecule type" value="Genomic_DNA"/>
</dbReference>
<dbReference type="AlphaFoldDB" id="A0A197JNH1"/>
<accession>A0A197JNH1</accession>
<evidence type="ECO:0000313" key="2">
    <source>
        <dbReference type="Proteomes" id="UP000078512"/>
    </source>
</evidence>
<sequence>MDARRLSRPQGHKNEGRWMVRYSCGRTTREKTMDSRKSASGRRREFCSLASSLYLVARLTKLQELRLSFLFDHVVANYRHTDTITHRQYDYLSMKPESGLGLIENIRELRIVGLDNMKVGVDSVAEEWAAENCPSMVIRYTDHNLDQGSSEYLDTTEYTYGYDD</sequence>
<name>A0A197JNH1_9FUNG</name>
<reference evidence="1 2" key="1">
    <citation type="submission" date="2016-05" db="EMBL/GenBank/DDBJ databases">
        <title>Genome sequencing reveals origins of a unique bacterial endosymbiosis in the earliest lineages of terrestrial Fungi.</title>
        <authorList>
            <consortium name="DOE Joint Genome Institute"/>
            <person name="Uehling J."/>
            <person name="Gryganskyi A."/>
            <person name="Hameed K."/>
            <person name="Tschaplinski T."/>
            <person name="Misztal P."/>
            <person name="Wu S."/>
            <person name="Desiro A."/>
            <person name="Vande Pol N."/>
            <person name="Du Z.-Y."/>
            <person name="Zienkiewicz A."/>
            <person name="Zienkiewicz K."/>
            <person name="Morin E."/>
            <person name="Tisserant E."/>
            <person name="Splivallo R."/>
            <person name="Hainaut M."/>
            <person name="Henrissat B."/>
            <person name="Ohm R."/>
            <person name="Kuo A."/>
            <person name="Yan J."/>
            <person name="Lipzen A."/>
            <person name="Nolan M."/>
            <person name="Labutti K."/>
            <person name="Barry K."/>
            <person name="Goldstein A."/>
            <person name="Labbe J."/>
            <person name="Schadt C."/>
            <person name="Tuskan G."/>
            <person name="Grigoriev I."/>
            <person name="Martin F."/>
            <person name="Vilgalys R."/>
            <person name="Bonito G."/>
        </authorList>
    </citation>
    <scope>NUCLEOTIDE SEQUENCE [LARGE SCALE GENOMIC DNA]</scope>
    <source>
        <strain evidence="1 2">AG-77</strain>
    </source>
</reference>